<dbReference type="AlphaFoldDB" id="A0A2H3DKV8"/>
<dbReference type="OrthoDB" id="2986499at2759"/>
<organism evidence="1 2">
    <name type="scientific">Armillaria gallica</name>
    <name type="common">Bulbous honey fungus</name>
    <name type="synonym">Armillaria bulbosa</name>
    <dbReference type="NCBI Taxonomy" id="47427"/>
    <lineage>
        <taxon>Eukaryota</taxon>
        <taxon>Fungi</taxon>
        <taxon>Dikarya</taxon>
        <taxon>Basidiomycota</taxon>
        <taxon>Agaricomycotina</taxon>
        <taxon>Agaricomycetes</taxon>
        <taxon>Agaricomycetidae</taxon>
        <taxon>Agaricales</taxon>
        <taxon>Marasmiineae</taxon>
        <taxon>Physalacriaceae</taxon>
        <taxon>Armillaria</taxon>
    </lineage>
</organism>
<dbReference type="EMBL" id="KZ293651">
    <property type="protein sequence ID" value="PBK95859.1"/>
    <property type="molecule type" value="Genomic_DNA"/>
</dbReference>
<feature type="non-terminal residue" evidence="1">
    <location>
        <position position="1"/>
    </location>
</feature>
<protein>
    <recommendedName>
        <fullName evidence="3">HNH nuclease domain-containing protein</fullName>
    </recommendedName>
</protein>
<gene>
    <name evidence="1" type="ORF">ARMGADRAFT_1010767</name>
</gene>
<dbReference type="STRING" id="47427.A0A2H3DKV8"/>
<reference evidence="2" key="1">
    <citation type="journal article" date="2017" name="Nat. Ecol. Evol.">
        <title>Genome expansion and lineage-specific genetic innovations in the forest pathogenic fungi Armillaria.</title>
        <authorList>
            <person name="Sipos G."/>
            <person name="Prasanna A.N."/>
            <person name="Walter M.C."/>
            <person name="O'Connor E."/>
            <person name="Balint B."/>
            <person name="Krizsan K."/>
            <person name="Kiss B."/>
            <person name="Hess J."/>
            <person name="Varga T."/>
            <person name="Slot J."/>
            <person name="Riley R."/>
            <person name="Boka B."/>
            <person name="Rigling D."/>
            <person name="Barry K."/>
            <person name="Lee J."/>
            <person name="Mihaltcheva S."/>
            <person name="LaButti K."/>
            <person name="Lipzen A."/>
            <person name="Waldron R."/>
            <person name="Moloney N.M."/>
            <person name="Sperisen C."/>
            <person name="Kredics L."/>
            <person name="Vagvoelgyi C."/>
            <person name="Patrignani A."/>
            <person name="Fitzpatrick D."/>
            <person name="Nagy I."/>
            <person name="Doyle S."/>
            <person name="Anderson J.B."/>
            <person name="Grigoriev I.V."/>
            <person name="Gueldener U."/>
            <person name="Muensterkoetter M."/>
            <person name="Nagy L.G."/>
        </authorList>
    </citation>
    <scope>NUCLEOTIDE SEQUENCE [LARGE SCALE GENOMIC DNA]</scope>
    <source>
        <strain evidence="2">Ar21-2</strain>
    </source>
</reference>
<dbReference type="InParanoid" id="A0A2H3DKV8"/>
<accession>A0A2H3DKV8</accession>
<dbReference type="OMA" id="FAHFLWP"/>
<name>A0A2H3DKV8_ARMGA</name>
<evidence type="ECO:0000313" key="1">
    <source>
        <dbReference type="EMBL" id="PBK95859.1"/>
    </source>
</evidence>
<keyword evidence="2" id="KW-1185">Reference proteome</keyword>
<sequence>MSVSPIREAETCHYYFHFTSNSDVPVEANFGTEDKNQRIDRQQIPSMEEVARIMDNPNYSTDYLAANARGLVQNCDYALPTWLSVLDGNLLYVLSAMLDCAPSDCGLRYVSSAICACKSDGALGQLGLVWFAHFLWPFKALNRYEDREARKKEFPPSCEVLREQVLLRQDYQCAISGIGEIGQKKVPMCHLRISRILHSPIVGSEKTDFFGTMTREIIKNYINPTVNLDALVDGPHNAIASQHDMGMFFNKFLFSLKPTTNPNEYTAETYGEHVWLVPIKNRIAFEGDMPPDPGYLHLHACVADVLQRSGAGKVIDKILQCLPEQKCPADIVDLQRVLDILELRYSLVAAFKLPVCRDVLF</sequence>
<dbReference type="Proteomes" id="UP000217790">
    <property type="component" value="Unassembled WGS sequence"/>
</dbReference>
<evidence type="ECO:0000313" key="2">
    <source>
        <dbReference type="Proteomes" id="UP000217790"/>
    </source>
</evidence>
<evidence type="ECO:0008006" key="3">
    <source>
        <dbReference type="Google" id="ProtNLM"/>
    </source>
</evidence>
<proteinExistence type="predicted"/>